<feature type="signal peptide" evidence="1">
    <location>
        <begin position="1"/>
        <end position="21"/>
    </location>
</feature>
<gene>
    <name evidence="2" type="ORF">HNP82_001473</name>
</gene>
<dbReference type="EMBL" id="JACHFW010000004">
    <property type="protein sequence ID" value="MBB5264362.1"/>
    <property type="molecule type" value="Genomic_DNA"/>
</dbReference>
<comment type="caution">
    <text evidence="2">The sequence shown here is derived from an EMBL/GenBank/DDBJ whole genome shotgun (WGS) entry which is preliminary data.</text>
</comment>
<sequence length="356" mass="37488">MNKKMIAALLTMTLGMCTLSACQSSSTSAGSDTASAGQTQEAQSGEAVSADGESYKICITQYAQHGSLDNCREGFLAGLAEEGIVEGENLTIDYQNAQADSGMSSQIASKFISENPDLICAIATPSALSCYNAAMDTGIPVVYTAVTDPQAAELVDDSRMPVGNVTGTSDKLPVDAQLELIRNMLPDATKIGIMYTTSEVNSVATIAEYKEKAPDYGFEIVDVGISTSADIPLAADNMLSDVDCVSNLTDNTVVQGLPTILAKATEKNIPVFGSEIEQVKIGCLAAAGIDYIELGKKTGQMAAQILKGESTASEMPYETFENYNTYFNQAVADELGLSVDASLLENAEIFTEITAE</sequence>
<name>A0A7W8H9N3_9FIRM</name>
<reference evidence="2 3" key="1">
    <citation type="submission" date="2020-08" db="EMBL/GenBank/DDBJ databases">
        <title>Genomic Encyclopedia of Type Strains, Phase IV (KMG-IV): sequencing the most valuable type-strain genomes for metagenomic binning, comparative biology and taxonomic classification.</title>
        <authorList>
            <person name="Goeker M."/>
        </authorList>
    </citation>
    <scope>NUCLEOTIDE SEQUENCE [LARGE SCALE GENOMIC DNA]</scope>
    <source>
        <strain evidence="2 3">DSM 106146</strain>
    </source>
</reference>
<feature type="chain" id="PRO_5038690495" evidence="1">
    <location>
        <begin position="22"/>
        <end position="356"/>
    </location>
</feature>
<protein>
    <submittedName>
        <fullName evidence="2">Putative ABC transport system substrate-binding protein</fullName>
    </submittedName>
</protein>
<keyword evidence="3" id="KW-1185">Reference proteome</keyword>
<dbReference type="Pfam" id="PF04392">
    <property type="entry name" value="ABC_sub_bind"/>
    <property type="match status" value="1"/>
</dbReference>
<evidence type="ECO:0000256" key="1">
    <source>
        <dbReference type="SAM" id="SignalP"/>
    </source>
</evidence>
<dbReference type="PROSITE" id="PS51257">
    <property type="entry name" value="PROKAR_LIPOPROTEIN"/>
    <property type="match status" value="1"/>
</dbReference>
<accession>A0A7W8H9N3</accession>
<dbReference type="InterPro" id="IPR028082">
    <property type="entry name" value="Peripla_BP_I"/>
</dbReference>
<proteinExistence type="predicted"/>
<keyword evidence="1" id="KW-0732">Signal</keyword>
<evidence type="ECO:0000313" key="3">
    <source>
        <dbReference type="Proteomes" id="UP000543642"/>
    </source>
</evidence>
<organism evidence="2 3">
    <name type="scientific">Catenibacillus scindens</name>
    <dbReference type="NCBI Taxonomy" id="673271"/>
    <lineage>
        <taxon>Bacteria</taxon>
        <taxon>Bacillati</taxon>
        <taxon>Bacillota</taxon>
        <taxon>Clostridia</taxon>
        <taxon>Lachnospirales</taxon>
        <taxon>Lachnospiraceae</taxon>
        <taxon>Catenibacillus</taxon>
    </lineage>
</organism>
<dbReference type="AlphaFoldDB" id="A0A7W8H9N3"/>
<dbReference type="Proteomes" id="UP000543642">
    <property type="component" value="Unassembled WGS sequence"/>
</dbReference>
<dbReference type="RefSeq" id="WP_183772912.1">
    <property type="nucleotide sequence ID" value="NZ_JACHFW010000004.1"/>
</dbReference>
<evidence type="ECO:0000313" key="2">
    <source>
        <dbReference type="EMBL" id="MBB5264362.1"/>
    </source>
</evidence>
<dbReference type="SUPFAM" id="SSF53822">
    <property type="entry name" value="Periplasmic binding protein-like I"/>
    <property type="match status" value="1"/>
</dbReference>
<dbReference type="PANTHER" id="PTHR35271:SF1">
    <property type="entry name" value="ABC TRANSPORTER, SUBSTRATE-BINDING LIPOPROTEIN"/>
    <property type="match status" value="1"/>
</dbReference>
<dbReference type="PANTHER" id="PTHR35271">
    <property type="entry name" value="ABC TRANSPORTER, SUBSTRATE-BINDING LIPOPROTEIN-RELATED"/>
    <property type="match status" value="1"/>
</dbReference>
<dbReference type="InterPro" id="IPR007487">
    <property type="entry name" value="ABC_transpt-TYRBP-like"/>
</dbReference>
<dbReference type="CDD" id="cd06325">
    <property type="entry name" value="PBP1_ABC_unchar_transporter"/>
    <property type="match status" value="1"/>
</dbReference>
<dbReference type="Gene3D" id="3.40.50.2300">
    <property type="match status" value="2"/>
</dbReference>